<name>A0A8S3VPC3_MYTED</name>
<keyword evidence="9 11" id="KW-0472">Membrane</keyword>
<dbReference type="InterPro" id="IPR002659">
    <property type="entry name" value="Glyco_trans_31"/>
</dbReference>
<keyword evidence="5 11" id="KW-0812">Transmembrane</keyword>
<dbReference type="Pfam" id="PF01762">
    <property type="entry name" value="Galactosyl_T"/>
    <property type="match status" value="1"/>
</dbReference>
<evidence type="ECO:0000256" key="10">
    <source>
        <dbReference type="ARBA" id="ARBA00023180"/>
    </source>
</evidence>
<dbReference type="EC" id="2.4.1.-" evidence="11"/>
<organism evidence="12 13">
    <name type="scientific">Mytilus edulis</name>
    <name type="common">Blue mussel</name>
    <dbReference type="NCBI Taxonomy" id="6550"/>
    <lineage>
        <taxon>Eukaryota</taxon>
        <taxon>Metazoa</taxon>
        <taxon>Spiralia</taxon>
        <taxon>Lophotrochozoa</taxon>
        <taxon>Mollusca</taxon>
        <taxon>Bivalvia</taxon>
        <taxon>Autobranchia</taxon>
        <taxon>Pteriomorphia</taxon>
        <taxon>Mytilida</taxon>
        <taxon>Mytiloidea</taxon>
        <taxon>Mytilidae</taxon>
        <taxon>Mytilinae</taxon>
        <taxon>Mytilus</taxon>
    </lineage>
</organism>
<evidence type="ECO:0000256" key="6">
    <source>
        <dbReference type="ARBA" id="ARBA00022968"/>
    </source>
</evidence>
<feature type="transmembrane region" description="Helical" evidence="11">
    <location>
        <begin position="7"/>
        <end position="24"/>
    </location>
</feature>
<evidence type="ECO:0000256" key="3">
    <source>
        <dbReference type="ARBA" id="ARBA00022676"/>
    </source>
</evidence>
<evidence type="ECO:0000256" key="2">
    <source>
        <dbReference type="ARBA" id="ARBA00008661"/>
    </source>
</evidence>
<comment type="caution">
    <text evidence="12">The sequence shown here is derived from an EMBL/GenBank/DDBJ whole genome shotgun (WGS) entry which is preliminary data.</text>
</comment>
<keyword evidence="7 11" id="KW-1133">Transmembrane helix</keyword>
<protein>
    <recommendedName>
        <fullName evidence="11">Hexosyltransferase</fullName>
        <ecNumber evidence="11">2.4.1.-</ecNumber>
    </recommendedName>
</protein>
<evidence type="ECO:0000313" key="13">
    <source>
        <dbReference type="Proteomes" id="UP000683360"/>
    </source>
</evidence>
<evidence type="ECO:0000256" key="4">
    <source>
        <dbReference type="ARBA" id="ARBA00022679"/>
    </source>
</evidence>
<keyword evidence="4" id="KW-0808">Transferase</keyword>
<evidence type="ECO:0000256" key="7">
    <source>
        <dbReference type="ARBA" id="ARBA00022989"/>
    </source>
</evidence>
<dbReference type="OrthoDB" id="115198at2759"/>
<comment type="subcellular location">
    <subcellularLocation>
        <location evidence="1 11">Golgi apparatus membrane</location>
        <topology evidence="1 11">Single-pass type II membrane protein</topology>
    </subcellularLocation>
</comment>
<proteinExistence type="inferred from homology"/>
<dbReference type="FunFam" id="3.90.550.50:FF:000001">
    <property type="entry name" value="Hexosyltransferase"/>
    <property type="match status" value="1"/>
</dbReference>
<keyword evidence="6 11" id="KW-0735">Signal-anchor</keyword>
<dbReference type="GO" id="GO:0000139">
    <property type="term" value="C:Golgi membrane"/>
    <property type="evidence" value="ECO:0007669"/>
    <property type="project" value="UniProtKB-SubCell"/>
</dbReference>
<evidence type="ECO:0000256" key="8">
    <source>
        <dbReference type="ARBA" id="ARBA00023034"/>
    </source>
</evidence>
<keyword evidence="13" id="KW-1185">Reference proteome</keyword>
<evidence type="ECO:0000313" key="12">
    <source>
        <dbReference type="EMBL" id="CAG2255814.1"/>
    </source>
</evidence>
<keyword evidence="10" id="KW-0325">Glycoprotein</keyword>
<evidence type="ECO:0000256" key="1">
    <source>
        <dbReference type="ARBA" id="ARBA00004323"/>
    </source>
</evidence>
<dbReference type="PANTHER" id="PTHR11214:SF364">
    <property type="entry name" value="HEXOSYLTRANSFERASE"/>
    <property type="match status" value="1"/>
</dbReference>
<dbReference type="EMBL" id="CAJPWZ010003286">
    <property type="protein sequence ID" value="CAG2255814.1"/>
    <property type="molecule type" value="Genomic_DNA"/>
</dbReference>
<evidence type="ECO:0000256" key="9">
    <source>
        <dbReference type="ARBA" id="ARBA00023136"/>
    </source>
</evidence>
<comment type="similarity">
    <text evidence="2 11">Belongs to the glycosyltransferase 31 family.</text>
</comment>
<keyword evidence="3 11" id="KW-0328">Glycosyltransferase</keyword>
<evidence type="ECO:0000256" key="5">
    <source>
        <dbReference type="ARBA" id="ARBA00022692"/>
    </source>
</evidence>
<dbReference type="PANTHER" id="PTHR11214">
    <property type="entry name" value="BETA-1,3-N-ACETYLGLUCOSAMINYLTRANSFERASE"/>
    <property type="match status" value="1"/>
</dbReference>
<keyword evidence="8 11" id="KW-0333">Golgi apparatus</keyword>
<accession>A0A8S3VPC3</accession>
<dbReference type="Gene3D" id="3.90.550.50">
    <property type="match status" value="1"/>
</dbReference>
<dbReference type="GO" id="GO:0016758">
    <property type="term" value="F:hexosyltransferase activity"/>
    <property type="evidence" value="ECO:0007669"/>
    <property type="project" value="InterPro"/>
</dbReference>
<gene>
    <name evidence="12" type="ORF">MEDL_67228</name>
</gene>
<sequence>MKLIKKILVIYVFTIVSWIIVTNYNSRNIVCVCSTSHPTDQKQIDERHKDIQIDNKIITLPSTVTVQQVTANIQKDWTKAEISLSNITPKDKIIRDKVIIDNFRSFYVNASADQLNDPFIHQHRYIPLLNNVLKCYEKDVFLLVFVHIKTSNFEGRHLIRSTFGSISKFENKLIEYVFVLGQTKNVTLQRDIQNESEIYKDIVQGNFIDSYRNLTYKLVFSLFWVNKFCNNAKFVIKMDEDITINVPRLIPYLSNKVDNNSTSNILECKMITRNKPQRRRRHKWYISLKEYPFSTFLPYCAGHSSIMSIDIVRKMYNASTKVPFLWLEDVYGSGFLSLLSQLRISMPNCYISPVKRNLKAQPCNLFYLNNLKSVNNSIIIWEKIKSHNISMSCKC</sequence>
<dbReference type="Proteomes" id="UP000683360">
    <property type="component" value="Unassembled WGS sequence"/>
</dbReference>
<dbReference type="GO" id="GO:0006493">
    <property type="term" value="P:protein O-linked glycosylation"/>
    <property type="evidence" value="ECO:0007669"/>
    <property type="project" value="TreeGrafter"/>
</dbReference>
<dbReference type="AlphaFoldDB" id="A0A8S3VPC3"/>
<evidence type="ECO:0000256" key="11">
    <source>
        <dbReference type="RuleBase" id="RU363063"/>
    </source>
</evidence>
<reference evidence="12" key="1">
    <citation type="submission" date="2021-03" db="EMBL/GenBank/DDBJ databases">
        <authorList>
            <person name="Bekaert M."/>
        </authorList>
    </citation>
    <scope>NUCLEOTIDE SEQUENCE</scope>
</reference>